<dbReference type="AlphaFoldDB" id="A0A5Q4ZD96"/>
<dbReference type="RefSeq" id="WP_165186418.1">
    <property type="nucleotide sequence ID" value="NZ_LR699553.1"/>
</dbReference>
<evidence type="ECO:0000313" key="2">
    <source>
        <dbReference type="Proteomes" id="UP000325811"/>
    </source>
</evidence>
<dbReference type="EMBL" id="LR699553">
    <property type="protein sequence ID" value="VVD29187.1"/>
    <property type="molecule type" value="Genomic_DNA"/>
</dbReference>
<dbReference type="Proteomes" id="UP000325811">
    <property type="component" value="Chromosome I"/>
</dbReference>
<reference evidence="1 2" key="1">
    <citation type="submission" date="2019-08" db="EMBL/GenBank/DDBJ databases">
        <authorList>
            <person name="Herpell B J."/>
        </authorList>
    </citation>
    <scope>NUCLEOTIDE SEQUENCE [LARGE SCALE GENOMIC DNA]</scope>
    <source>
        <strain evidence="2">Msb3</strain>
    </source>
</reference>
<protein>
    <submittedName>
        <fullName evidence="1">Uncharacterized protein</fullName>
    </submittedName>
</protein>
<gene>
    <name evidence="1" type="ORF">PDMSB3_2731</name>
</gene>
<keyword evidence="2" id="KW-1185">Reference proteome</keyword>
<proteinExistence type="predicted"/>
<dbReference type="KEGG" id="pdio:PDMSB3_2731"/>
<name>A0A5Q4ZD96_9BURK</name>
<accession>A0A5Q4ZD96</accession>
<organism evidence="1 2">
    <name type="scientific">Paraburkholderia dioscoreae</name>
    <dbReference type="NCBI Taxonomy" id="2604047"/>
    <lineage>
        <taxon>Bacteria</taxon>
        <taxon>Pseudomonadati</taxon>
        <taxon>Pseudomonadota</taxon>
        <taxon>Betaproteobacteria</taxon>
        <taxon>Burkholderiales</taxon>
        <taxon>Burkholderiaceae</taxon>
        <taxon>Paraburkholderia</taxon>
    </lineage>
</organism>
<evidence type="ECO:0000313" key="1">
    <source>
        <dbReference type="EMBL" id="VVD29187.1"/>
    </source>
</evidence>
<sequence>MKIDRSIQLEILKAAADTHPAPLDIAVMRQLLATHGEDVMAANLRYLAGHGLIDRGVTVGADGHFSFKCPEITADGIDFLLDDGGLSAILGVVTIRFHDETLRELIGFRISQSDLSQPDKSRLLGQLRELRGETIKHLTLKLVDAGLANWPVALQAIETFVRRSGF</sequence>